<organism evidence="3 4">
    <name type="scientific">Haloplasma contractile SSD-17B</name>
    <dbReference type="NCBI Taxonomy" id="1033810"/>
    <lineage>
        <taxon>Bacteria</taxon>
        <taxon>Bacillati</taxon>
        <taxon>Mycoplasmatota</taxon>
        <taxon>Mollicutes</taxon>
        <taxon>Haloplasmatales</taxon>
        <taxon>Haloplasmataceae</taxon>
        <taxon>Haloplasma</taxon>
    </lineage>
</organism>
<dbReference type="GO" id="GO:0016787">
    <property type="term" value="F:hydrolase activity"/>
    <property type="evidence" value="ECO:0007669"/>
    <property type="project" value="UniProtKB-KW"/>
</dbReference>
<dbReference type="InterPro" id="IPR049492">
    <property type="entry name" value="BD-FAE-like_dom"/>
</dbReference>
<dbReference type="PANTHER" id="PTHR48081">
    <property type="entry name" value="AB HYDROLASE SUPERFAMILY PROTEIN C4A8.06C"/>
    <property type="match status" value="1"/>
</dbReference>
<evidence type="ECO:0000256" key="1">
    <source>
        <dbReference type="ARBA" id="ARBA00022801"/>
    </source>
</evidence>
<gene>
    <name evidence="3" type="ORF">HLPCO_003090</name>
</gene>
<name>U2E7Q1_9MOLU</name>
<dbReference type="Proteomes" id="UP000005707">
    <property type="component" value="Unassembled WGS sequence"/>
</dbReference>
<keyword evidence="1 3" id="KW-0378">Hydrolase</keyword>
<evidence type="ECO:0000313" key="3">
    <source>
        <dbReference type="EMBL" id="ERJ10926.1"/>
    </source>
</evidence>
<dbReference type="SUPFAM" id="SSF53474">
    <property type="entry name" value="alpha/beta-Hydrolases"/>
    <property type="match status" value="1"/>
</dbReference>
<reference evidence="3 4" key="2">
    <citation type="journal article" date="2013" name="PLoS ONE">
        <title>INDIGO - INtegrated Data Warehouse of MIcrobial GenOmes with Examples from the Red Sea Extremophiles.</title>
        <authorList>
            <person name="Alam I."/>
            <person name="Antunes A."/>
            <person name="Kamau A.A."/>
            <person name="Ba Alawi W."/>
            <person name="Kalkatawi M."/>
            <person name="Stingl U."/>
            <person name="Bajic V.B."/>
        </authorList>
    </citation>
    <scope>NUCLEOTIDE SEQUENCE [LARGE SCALE GENOMIC DNA]</scope>
    <source>
        <strain evidence="3 4">SSD-17B</strain>
    </source>
</reference>
<dbReference type="AlphaFoldDB" id="U2E7Q1"/>
<dbReference type="EC" id="3.1.1.-" evidence="3"/>
<dbReference type="PANTHER" id="PTHR48081:SF33">
    <property type="entry name" value="KYNURENINE FORMAMIDASE"/>
    <property type="match status" value="1"/>
</dbReference>
<dbReference type="InParanoid" id="U2E7Q1"/>
<dbReference type="Pfam" id="PF20434">
    <property type="entry name" value="BD-FAE"/>
    <property type="match status" value="1"/>
</dbReference>
<dbReference type="STRING" id="1033810.HLPCO_003090"/>
<keyword evidence="4" id="KW-1185">Reference proteome</keyword>
<comment type="caution">
    <text evidence="3">The sequence shown here is derived from an EMBL/GenBank/DDBJ whole genome shotgun (WGS) entry which is preliminary data.</text>
</comment>
<dbReference type="EMBL" id="AFNU02000023">
    <property type="protein sequence ID" value="ERJ10926.1"/>
    <property type="molecule type" value="Genomic_DNA"/>
</dbReference>
<protein>
    <submittedName>
        <fullName evidence="3">Lipase protein</fullName>
        <ecNumber evidence="3">3.1.1.-</ecNumber>
    </submittedName>
</protein>
<dbReference type="InterPro" id="IPR050300">
    <property type="entry name" value="GDXG_lipolytic_enzyme"/>
</dbReference>
<evidence type="ECO:0000313" key="4">
    <source>
        <dbReference type="Proteomes" id="UP000005707"/>
    </source>
</evidence>
<dbReference type="RefSeq" id="WP_008824709.1">
    <property type="nucleotide sequence ID" value="NZ_AFNU02000023.1"/>
</dbReference>
<feature type="domain" description="BD-FAE-like" evidence="2">
    <location>
        <begin position="49"/>
        <end position="232"/>
    </location>
</feature>
<dbReference type="InterPro" id="IPR029058">
    <property type="entry name" value="AB_hydrolase_fold"/>
</dbReference>
<reference evidence="3 4" key="1">
    <citation type="journal article" date="2011" name="J. Bacteriol.">
        <title>Genome sequence of Haloplasma contractile, an unusual contractile bacterium from a deep-sea anoxic brine lake.</title>
        <authorList>
            <person name="Antunes A."/>
            <person name="Alam I."/>
            <person name="El Dorry H."/>
            <person name="Siam R."/>
            <person name="Robertson A."/>
            <person name="Bajic V.B."/>
            <person name="Stingl U."/>
        </authorList>
    </citation>
    <scope>NUCLEOTIDE SEQUENCE [LARGE SCALE GENOMIC DNA]</scope>
    <source>
        <strain evidence="3 4">SSD-17B</strain>
    </source>
</reference>
<dbReference type="Gene3D" id="3.40.50.1820">
    <property type="entry name" value="alpha/beta hydrolase"/>
    <property type="match status" value="1"/>
</dbReference>
<dbReference type="OrthoDB" id="24847at2"/>
<proteinExistence type="predicted"/>
<accession>U2E7Q1</accession>
<sequence>MNINKLKEYISVPFLIANVIKSNFIGKRKFDANTYYYGDHKHQNIILIKPKQLNQKKKTIFFCHGGGWRHGNSKAFRFVGYYFASMGYTTIVADYRKLPKSTYPIQVEDTANALRTGIEKVREQGLNDEVILVGHSAGAQLVALLGYSDLLKKVKFDKSLIKGVISISGPLNFSECKNNYINKVISSFVVNDCNKQKADPFRYINENARIPVLCIHGDCDPSVELASQESFVNRINQIENGLGKIFIIRGGLHSNLAKLFFRKMKEHEYMIEWIKSRDRLN</sequence>
<dbReference type="eggNOG" id="COG0657">
    <property type="taxonomic scope" value="Bacteria"/>
</dbReference>
<evidence type="ECO:0000259" key="2">
    <source>
        <dbReference type="Pfam" id="PF20434"/>
    </source>
</evidence>